<proteinExistence type="predicted"/>
<evidence type="ECO:0000313" key="2">
    <source>
        <dbReference type="Proteomes" id="UP001162098"/>
    </source>
</evidence>
<organism evidence="1 2">
    <name type="scientific">Medusavirus stheno T3</name>
    <dbReference type="NCBI Taxonomy" id="3069717"/>
    <lineage>
        <taxon>Viruses</taxon>
        <taxon>Varidnaviria</taxon>
        <taxon>Bamfordvirae</taxon>
        <taxon>Nucleocytoviricota</taxon>
        <taxon>Megaviricetes</taxon>
        <taxon>Mamonoviridae</taxon>
        <taxon>Medusavirus</taxon>
        <taxon>Medusavirus sthenus</taxon>
    </lineage>
</organism>
<evidence type="ECO:0000313" key="1">
    <source>
        <dbReference type="EMBL" id="QPB44489.1"/>
    </source>
</evidence>
<reference evidence="1 2" key="1">
    <citation type="submission" date="2020-09" db="EMBL/GenBank/DDBJ databases">
        <authorList>
            <person name="Zhang R."/>
            <person name="Garcia K."/>
            <person name="Ogata H."/>
        </authorList>
    </citation>
    <scope>NUCLEOTIDE SEQUENCE [LARGE SCALE GENOMIC DNA]</scope>
    <source>
        <strain evidence="2">stheno</strain>
    </source>
</reference>
<accession>A0A7S7YET8</accession>
<protein>
    <submittedName>
        <fullName evidence="1">Uncharacterized protein</fullName>
    </submittedName>
</protein>
<keyword evidence="2" id="KW-1185">Reference proteome</keyword>
<sequence>MHQAHLIHEYLRSRPHGQSAFFGIIPTPRELALPPGRCTDDDIFEQEHTAVDEPVDLKERLTWRPTFPLALLPYYLPDRLCYTLHIQGAYYYYSTRPRADPANTAALDYQRDDFHFECILDPWGRPFNCPCTHSMASVKRRQPMEPITAHDRFIQCVLCKKLSHWDCLSEGHDVDHVVNESEWVCGRSRGACQERVIQEGKPRVATKTMPEDEREARSAMLRQMVAAHVQRQTNELLTMLDDEETDETGRCMDTMRIHDNDGDGPRPVGA</sequence>
<dbReference type="KEGG" id="vg:80543685"/>
<name>A0A7S7YET8_9VIRU</name>
<dbReference type="EMBL" id="MW018138">
    <property type="protein sequence ID" value="QPB44489.1"/>
    <property type="molecule type" value="Genomic_DNA"/>
</dbReference>
<dbReference type="Proteomes" id="UP001162098">
    <property type="component" value="Segment"/>
</dbReference>